<protein>
    <submittedName>
        <fullName evidence="4">N-6 DNA methylase</fullName>
    </submittedName>
</protein>
<evidence type="ECO:0000256" key="1">
    <source>
        <dbReference type="ARBA" id="ARBA00006594"/>
    </source>
</evidence>
<dbReference type="GO" id="GO:0032259">
    <property type="term" value="P:methylation"/>
    <property type="evidence" value="ECO:0007669"/>
    <property type="project" value="UniProtKB-KW"/>
</dbReference>
<evidence type="ECO:0000313" key="4">
    <source>
        <dbReference type="EMBL" id="MBA1305882.1"/>
    </source>
</evidence>
<dbReference type="Gene3D" id="3.40.50.150">
    <property type="entry name" value="Vaccinia Virus protein VP39"/>
    <property type="match status" value="1"/>
</dbReference>
<dbReference type="InterPro" id="IPR003356">
    <property type="entry name" value="DNA_methylase_A-5"/>
</dbReference>
<dbReference type="AlphaFoldDB" id="A0AA40RUF8"/>
<evidence type="ECO:0000259" key="3">
    <source>
        <dbReference type="Pfam" id="PF02384"/>
    </source>
</evidence>
<dbReference type="EMBL" id="JAAMRD010000014">
    <property type="protein sequence ID" value="MBA1305882.1"/>
    <property type="molecule type" value="Genomic_DNA"/>
</dbReference>
<evidence type="ECO:0000313" key="5">
    <source>
        <dbReference type="Proteomes" id="UP001138621"/>
    </source>
</evidence>
<name>A0AA40RUF8_STUST</name>
<dbReference type="Proteomes" id="UP001138621">
    <property type="component" value="Unassembled WGS sequence"/>
</dbReference>
<keyword evidence="4" id="KW-0808">Transferase</keyword>
<feature type="region of interest" description="Disordered" evidence="2">
    <location>
        <begin position="239"/>
        <end position="261"/>
    </location>
</feature>
<comment type="similarity">
    <text evidence="1">Belongs to the N(4)/N(6)-methyltransferase family.</text>
</comment>
<proteinExistence type="inferred from homology"/>
<dbReference type="GO" id="GO:0003677">
    <property type="term" value="F:DNA binding"/>
    <property type="evidence" value="ECO:0007669"/>
    <property type="project" value="InterPro"/>
</dbReference>
<sequence>MTVLRNHINEMHRLLASVGYHGTREVYRDFVEVAAISHANVFPQRNAAALEDRYRKIIGKYRKAHHELFPQLLSHLVLALGCKACDVLGELYMALDAGSARLGQFYTPAAITEVLSRLASPSTEQLHRIVEEVGFINAHEPAAGAGALIIEQAAQLLEHGINYQQHYHATLIDIDLCAVHMAFLQLSVLHVPATVIHGNSLTLEQHSVWHTPAYHLGSFGTKLKRGYALGSLRDLQNQERAPTCNQKRYVPEPSSSSLISL</sequence>
<dbReference type="RefSeq" id="WP_181121584.1">
    <property type="nucleotide sequence ID" value="NZ_JAAMRD010000014.1"/>
</dbReference>
<dbReference type="PRINTS" id="PR00507">
    <property type="entry name" value="N12N6MTFRASE"/>
</dbReference>
<dbReference type="InterPro" id="IPR029063">
    <property type="entry name" value="SAM-dependent_MTases_sf"/>
</dbReference>
<dbReference type="GO" id="GO:0008170">
    <property type="term" value="F:N-methyltransferase activity"/>
    <property type="evidence" value="ECO:0007669"/>
    <property type="project" value="InterPro"/>
</dbReference>
<dbReference type="Pfam" id="PF02384">
    <property type="entry name" value="N6_Mtase"/>
    <property type="match status" value="1"/>
</dbReference>
<accession>A0AA40RUF8</accession>
<dbReference type="SUPFAM" id="SSF53335">
    <property type="entry name" value="S-adenosyl-L-methionine-dependent methyltransferases"/>
    <property type="match status" value="1"/>
</dbReference>
<keyword evidence="4" id="KW-0489">Methyltransferase</keyword>
<reference evidence="4" key="1">
    <citation type="submission" date="2020-02" db="EMBL/GenBank/DDBJ databases">
        <title>Synteny-based analysis reveals conserved mechanism for high triclosan tolerance in Pseudomonas, as well as instances of horizontal transfer.</title>
        <authorList>
            <person name="Mcfarland A.G."/>
            <person name="Bertucci H.K."/>
            <person name="Litmann E."/>
            <person name="Shen J."/>
            <person name="Huttenhower C."/>
            <person name="Hartmann E.M."/>
        </authorList>
    </citation>
    <scope>NUCLEOTIDE SEQUENCE</scope>
    <source>
        <strain evidence="4">109A1</strain>
    </source>
</reference>
<feature type="domain" description="DNA methylase adenine-specific" evidence="3">
    <location>
        <begin position="99"/>
        <end position="207"/>
    </location>
</feature>
<comment type="caution">
    <text evidence="4">The sequence shown here is derived from an EMBL/GenBank/DDBJ whole genome shotgun (WGS) entry which is preliminary data.</text>
</comment>
<organism evidence="4 5">
    <name type="scientific">Stutzerimonas stutzeri</name>
    <name type="common">Pseudomonas stutzeri</name>
    <dbReference type="NCBI Taxonomy" id="316"/>
    <lineage>
        <taxon>Bacteria</taxon>
        <taxon>Pseudomonadati</taxon>
        <taxon>Pseudomonadota</taxon>
        <taxon>Gammaproteobacteria</taxon>
        <taxon>Pseudomonadales</taxon>
        <taxon>Pseudomonadaceae</taxon>
        <taxon>Stutzerimonas</taxon>
    </lineage>
</organism>
<gene>
    <name evidence="4" type="ORF">G7024_15940</name>
</gene>
<evidence type="ECO:0000256" key="2">
    <source>
        <dbReference type="SAM" id="MobiDB-lite"/>
    </source>
</evidence>